<protein>
    <submittedName>
        <fullName evidence="3">Uncharacterized protein</fullName>
    </submittedName>
</protein>
<evidence type="ECO:0000256" key="1">
    <source>
        <dbReference type="SAM" id="Coils"/>
    </source>
</evidence>
<accession>A0A6A6CLS2</accession>
<proteinExistence type="predicted"/>
<dbReference type="EMBL" id="ML993594">
    <property type="protein sequence ID" value="KAF2167158.1"/>
    <property type="molecule type" value="Genomic_DNA"/>
</dbReference>
<sequence>MDRSTIADILQEIIKAGAAVVNAQTDIEKLKSKITGIQAERARDPDMPGLEDDLWIYTGLLQNAVPTSQAAEATFRAAQNTLQLAQNRYAQLQAVIEKMKSPGEWQRRGKADAARRTRQQQQRMQEESNKSPQLFHTFCPQAPVEVTETIQQWRQEIKGAFADYTTMQTFPQPPVQACNNISCQATRRSLQACSCNIRAAFMGTPDLSLKKERLAWHPDHFSACSEQYHVAFKQMAMEIFVVVDAMYNEQK</sequence>
<evidence type="ECO:0000313" key="3">
    <source>
        <dbReference type="EMBL" id="KAF2167158.1"/>
    </source>
</evidence>
<keyword evidence="1" id="KW-0175">Coiled coil</keyword>
<dbReference type="OrthoDB" id="3650819at2759"/>
<feature type="compositionally biased region" description="Basic and acidic residues" evidence="2">
    <location>
        <begin position="101"/>
        <end position="115"/>
    </location>
</feature>
<dbReference type="RefSeq" id="XP_033668047.1">
    <property type="nucleotide sequence ID" value="XM_033812685.1"/>
</dbReference>
<feature type="coiled-coil region" evidence="1">
    <location>
        <begin position="68"/>
        <end position="95"/>
    </location>
</feature>
<feature type="region of interest" description="Disordered" evidence="2">
    <location>
        <begin position="101"/>
        <end position="132"/>
    </location>
</feature>
<name>A0A6A6CLS2_ZASCE</name>
<evidence type="ECO:0000313" key="4">
    <source>
        <dbReference type="Proteomes" id="UP000799537"/>
    </source>
</evidence>
<reference evidence="3" key="1">
    <citation type="journal article" date="2020" name="Stud. Mycol.">
        <title>101 Dothideomycetes genomes: a test case for predicting lifestyles and emergence of pathogens.</title>
        <authorList>
            <person name="Haridas S."/>
            <person name="Albert R."/>
            <person name="Binder M."/>
            <person name="Bloem J."/>
            <person name="Labutti K."/>
            <person name="Salamov A."/>
            <person name="Andreopoulos B."/>
            <person name="Baker S."/>
            <person name="Barry K."/>
            <person name="Bills G."/>
            <person name="Bluhm B."/>
            <person name="Cannon C."/>
            <person name="Castanera R."/>
            <person name="Culley D."/>
            <person name="Daum C."/>
            <person name="Ezra D."/>
            <person name="Gonzalez J."/>
            <person name="Henrissat B."/>
            <person name="Kuo A."/>
            <person name="Liang C."/>
            <person name="Lipzen A."/>
            <person name="Lutzoni F."/>
            <person name="Magnuson J."/>
            <person name="Mondo S."/>
            <person name="Nolan M."/>
            <person name="Ohm R."/>
            <person name="Pangilinan J."/>
            <person name="Park H.-J."/>
            <person name="Ramirez L."/>
            <person name="Alfaro M."/>
            <person name="Sun H."/>
            <person name="Tritt A."/>
            <person name="Yoshinaga Y."/>
            <person name="Zwiers L.-H."/>
            <person name="Turgeon B."/>
            <person name="Goodwin S."/>
            <person name="Spatafora J."/>
            <person name="Crous P."/>
            <person name="Grigoriev I."/>
        </authorList>
    </citation>
    <scope>NUCLEOTIDE SEQUENCE</scope>
    <source>
        <strain evidence="3">ATCC 36951</strain>
    </source>
</reference>
<dbReference type="GeneID" id="54565957"/>
<evidence type="ECO:0000256" key="2">
    <source>
        <dbReference type="SAM" id="MobiDB-lite"/>
    </source>
</evidence>
<organism evidence="3 4">
    <name type="scientific">Zasmidium cellare ATCC 36951</name>
    <dbReference type="NCBI Taxonomy" id="1080233"/>
    <lineage>
        <taxon>Eukaryota</taxon>
        <taxon>Fungi</taxon>
        <taxon>Dikarya</taxon>
        <taxon>Ascomycota</taxon>
        <taxon>Pezizomycotina</taxon>
        <taxon>Dothideomycetes</taxon>
        <taxon>Dothideomycetidae</taxon>
        <taxon>Mycosphaerellales</taxon>
        <taxon>Mycosphaerellaceae</taxon>
        <taxon>Zasmidium</taxon>
    </lineage>
</organism>
<dbReference type="AlphaFoldDB" id="A0A6A6CLS2"/>
<dbReference type="Proteomes" id="UP000799537">
    <property type="component" value="Unassembled WGS sequence"/>
</dbReference>
<keyword evidence="4" id="KW-1185">Reference proteome</keyword>
<gene>
    <name evidence="3" type="ORF">M409DRAFT_54353</name>
</gene>